<organism evidence="2 3">
    <name type="scientific">Pseudomonas taiwanensis</name>
    <dbReference type="NCBI Taxonomy" id="470150"/>
    <lineage>
        <taxon>Bacteria</taxon>
        <taxon>Pseudomonadati</taxon>
        <taxon>Pseudomonadota</taxon>
        <taxon>Gammaproteobacteria</taxon>
        <taxon>Pseudomonadales</taxon>
        <taxon>Pseudomonadaceae</taxon>
        <taxon>Pseudomonas</taxon>
    </lineage>
</organism>
<keyword evidence="3" id="KW-1185">Reference proteome</keyword>
<sequence>MQLVLKTKYASEGYQHVPVSPGDFGIEGFTRYSGIAFQCYCPEAHYERSELFKKQRDKITTDLKKLKDNQASLVAMLGDTRIKEWYLITPETPHNKLISHAVTKQNEVRDWKLPHIHEDFTVFIKDAEYYIQEINQVRRVDGIPISIGRETQKIPELTDEMTEYEQNLERKTKLRTADKGEAATEGLLRLTRKAFLDHDPFFFQLYNAHPQTYWQVAKTLNGLEEMVDELSYELTGDPDHLVNTVKKKLNERLLNDKQLCIDENMADDIVRRTMARWLAVCQMDFR</sequence>
<evidence type="ECO:0000313" key="2">
    <source>
        <dbReference type="EMBL" id="QOJ89469.1"/>
    </source>
</evidence>
<dbReference type="EMBL" id="CP062699">
    <property type="protein sequence ID" value="QOJ89469.1"/>
    <property type="molecule type" value="Genomic_DNA"/>
</dbReference>
<dbReference type="Proteomes" id="UP000593847">
    <property type="component" value="Chromosome"/>
</dbReference>
<proteinExistence type="predicted"/>
<name>A0A7L9GAW4_9PSED</name>
<accession>A0A7L9GAW4</accession>
<reference evidence="2" key="1">
    <citation type="submission" date="2020-09" db="EMBL/GenBank/DDBJ databases">
        <title>Complete genome sequence of Pseudomonas taiwanensis CC, a plant growth-promoting and biotite-weathering strain.</title>
        <authorList>
            <person name="Cheng C."/>
        </authorList>
    </citation>
    <scope>NUCLEOTIDE SEQUENCE [LARGE SCALE GENOMIC DNA]</scope>
    <source>
        <strain evidence="2">WRS8</strain>
    </source>
</reference>
<feature type="coiled-coil region" evidence="1">
    <location>
        <begin position="147"/>
        <end position="174"/>
    </location>
</feature>
<dbReference type="AlphaFoldDB" id="A0A7L9GAW4"/>
<protein>
    <submittedName>
        <fullName evidence="2">Uncharacterized protein</fullName>
    </submittedName>
</protein>
<gene>
    <name evidence="2" type="ORF">ICN73_16490</name>
</gene>
<evidence type="ECO:0000313" key="3">
    <source>
        <dbReference type="Proteomes" id="UP000593847"/>
    </source>
</evidence>
<dbReference type="KEGG" id="ptai:ICN73_16490"/>
<dbReference type="RefSeq" id="WP_192907271.1">
    <property type="nucleotide sequence ID" value="NZ_CP062699.1"/>
</dbReference>
<evidence type="ECO:0000256" key="1">
    <source>
        <dbReference type="SAM" id="Coils"/>
    </source>
</evidence>
<keyword evidence="1" id="KW-0175">Coiled coil</keyword>